<keyword evidence="1" id="KW-0732">Signal</keyword>
<dbReference type="InterPro" id="IPR038408">
    <property type="entry name" value="GNK2_sf"/>
</dbReference>
<gene>
    <name evidence="3" type="ORF">AXG93_4461s1390</name>
</gene>
<dbReference type="Pfam" id="PF01657">
    <property type="entry name" value="Stress-antifung"/>
    <property type="match status" value="1"/>
</dbReference>
<evidence type="ECO:0000259" key="2">
    <source>
        <dbReference type="PROSITE" id="PS51473"/>
    </source>
</evidence>
<comment type="caution">
    <text evidence="3">The sequence shown here is derived from an EMBL/GenBank/DDBJ whole genome shotgun (WGS) entry which is preliminary data.</text>
</comment>
<organism evidence="3 4">
    <name type="scientific">Marchantia polymorpha subsp. ruderalis</name>
    <dbReference type="NCBI Taxonomy" id="1480154"/>
    <lineage>
        <taxon>Eukaryota</taxon>
        <taxon>Viridiplantae</taxon>
        <taxon>Streptophyta</taxon>
        <taxon>Embryophyta</taxon>
        <taxon>Marchantiophyta</taxon>
        <taxon>Marchantiopsida</taxon>
        <taxon>Marchantiidae</taxon>
        <taxon>Marchantiales</taxon>
        <taxon>Marchantiaceae</taxon>
        <taxon>Marchantia</taxon>
    </lineage>
</organism>
<sequence>MKLSSSAAVFAGLAFACLVSMTVAEQSDMNERHLMAGPAYDCGQQDFPQNDHMSPQAVSACIDSLTEEPMDKKTASAEVKTPDKVVYCSMDCKQNLTLQECQACLQTAKLLRENYCPRAVSASSVIGICSLMHETTGPMQSCKSLESSS</sequence>
<evidence type="ECO:0000256" key="1">
    <source>
        <dbReference type="SAM" id="SignalP"/>
    </source>
</evidence>
<dbReference type="PROSITE" id="PS51257">
    <property type="entry name" value="PROKAR_LIPOPROTEIN"/>
    <property type="match status" value="1"/>
</dbReference>
<dbReference type="Proteomes" id="UP000077202">
    <property type="component" value="Unassembled WGS sequence"/>
</dbReference>
<feature type="domain" description="Gnk2-homologous" evidence="2">
    <location>
        <begin position="35"/>
        <end position="138"/>
    </location>
</feature>
<dbReference type="PROSITE" id="PS51473">
    <property type="entry name" value="GNK2"/>
    <property type="match status" value="1"/>
</dbReference>
<name>A0A176WPW8_MARPO</name>
<dbReference type="InterPro" id="IPR002902">
    <property type="entry name" value="GNK2"/>
</dbReference>
<reference evidence="3" key="1">
    <citation type="submission" date="2016-03" db="EMBL/GenBank/DDBJ databases">
        <title>Mechanisms controlling the formation of the plant cell surface in tip-growing cells are functionally conserved among land plants.</title>
        <authorList>
            <person name="Honkanen S."/>
            <person name="Jones V.A."/>
            <person name="Morieri G."/>
            <person name="Champion C."/>
            <person name="Hetherington A.J."/>
            <person name="Kelly S."/>
            <person name="Saint-Marcoux D."/>
            <person name="Proust H."/>
            <person name="Prescott H."/>
            <person name="Dolan L."/>
        </authorList>
    </citation>
    <scope>NUCLEOTIDE SEQUENCE [LARGE SCALE GENOMIC DNA]</scope>
    <source>
        <tissue evidence="3">Whole gametophyte</tissue>
    </source>
</reference>
<protein>
    <recommendedName>
        <fullName evidence="2">Gnk2-homologous domain-containing protein</fullName>
    </recommendedName>
</protein>
<proteinExistence type="predicted"/>
<evidence type="ECO:0000313" key="3">
    <source>
        <dbReference type="EMBL" id="OAE35160.1"/>
    </source>
</evidence>
<dbReference type="EMBL" id="LVLJ01000253">
    <property type="protein sequence ID" value="OAE35160.1"/>
    <property type="molecule type" value="Genomic_DNA"/>
</dbReference>
<feature type="signal peptide" evidence="1">
    <location>
        <begin position="1"/>
        <end position="24"/>
    </location>
</feature>
<keyword evidence="4" id="KW-1185">Reference proteome</keyword>
<dbReference type="AlphaFoldDB" id="A0A176WPW8"/>
<feature type="chain" id="PRO_5008052651" description="Gnk2-homologous domain-containing protein" evidence="1">
    <location>
        <begin position="25"/>
        <end position="149"/>
    </location>
</feature>
<evidence type="ECO:0000313" key="4">
    <source>
        <dbReference type="Proteomes" id="UP000077202"/>
    </source>
</evidence>
<dbReference type="Gene3D" id="3.30.430.20">
    <property type="entry name" value="Gnk2 domain, C-X8-C-X2-C motif"/>
    <property type="match status" value="1"/>
</dbReference>
<accession>A0A176WPW8</accession>